<dbReference type="EMBL" id="KV419469">
    <property type="protein sequence ID" value="KZS86764.1"/>
    <property type="molecule type" value="Genomic_DNA"/>
</dbReference>
<name>A0A164MJB4_9AGAM</name>
<organism evidence="2 3">
    <name type="scientific">Sistotremastrum niveocremeum HHB9708</name>
    <dbReference type="NCBI Taxonomy" id="1314777"/>
    <lineage>
        <taxon>Eukaryota</taxon>
        <taxon>Fungi</taxon>
        <taxon>Dikarya</taxon>
        <taxon>Basidiomycota</taxon>
        <taxon>Agaricomycotina</taxon>
        <taxon>Agaricomycetes</taxon>
        <taxon>Sistotremastrales</taxon>
        <taxon>Sistotremastraceae</taxon>
        <taxon>Sertulicium</taxon>
        <taxon>Sertulicium niveocremeum</taxon>
    </lineage>
</organism>
<sequence length="201" mass="22662">MEDGLAHQHAVRGARDGGVRLRGESECSKGWVLYQRIKRDRRKMNMNLVEFGHIGYMGQSRTCPAGTVPLGDSRSQFVHLSANYTRHDNIQEDASVAQKNDGGTELSRNTPPRRSTREEYGSNVELWTVDKIDLEAHGYQQYPRAKKLKCPGKRSPFVNSTFCDSKLRDEVAWTNSKPKHPTLEVFLAEQHAGGTSRCSTE</sequence>
<gene>
    <name evidence="2" type="ORF">SISNIDRAFT_471507</name>
</gene>
<evidence type="ECO:0000313" key="3">
    <source>
        <dbReference type="Proteomes" id="UP000076722"/>
    </source>
</evidence>
<evidence type="ECO:0000256" key="1">
    <source>
        <dbReference type="SAM" id="MobiDB-lite"/>
    </source>
</evidence>
<protein>
    <submittedName>
        <fullName evidence="2">Uncharacterized protein</fullName>
    </submittedName>
</protein>
<accession>A0A164MJB4</accession>
<feature type="region of interest" description="Disordered" evidence="1">
    <location>
        <begin position="94"/>
        <end position="119"/>
    </location>
</feature>
<keyword evidence="3" id="KW-1185">Reference proteome</keyword>
<dbReference type="Proteomes" id="UP000076722">
    <property type="component" value="Unassembled WGS sequence"/>
</dbReference>
<dbReference type="AlphaFoldDB" id="A0A164MJB4"/>
<evidence type="ECO:0000313" key="2">
    <source>
        <dbReference type="EMBL" id="KZS86764.1"/>
    </source>
</evidence>
<reference evidence="2 3" key="1">
    <citation type="journal article" date="2016" name="Mol. Biol. Evol.">
        <title>Comparative Genomics of Early-Diverging Mushroom-Forming Fungi Provides Insights into the Origins of Lignocellulose Decay Capabilities.</title>
        <authorList>
            <person name="Nagy L.G."/>
            <person name="Riley R."/>
            <person name="Tritt A."/>
            <person name="Adam C."/>
            <person name="Daum C."/>
            <person name="Floudas D."/>
            <person name="Sun H."/>
            <person name="Yadav J.S."/>
            <person name="Pangilinan J."/>
            <person name="Larsson K.H."/>
            <person name="Matsuura K."/>
            <person name="Barry K."/>
            <person name="Labutti K."/>
            <person name="Kuo R."/>
            <person name="Ohm R.A."/>
            <person name="Bhattacharya S.S."/>
            <person name="Shirouzu T."/>
            <person name="Yoshinaga Y."/>
            <person name="Martin F.M."/>
            <person name="Grigoriev I.V."/>
            <person name="Hibbett D.S."/>
        </authorList>
    </citation>
    <scope>NUCLEOTIDE SEQUENCE [LARGE SCALE GENOMIC DNA]</scope>
    <source>
        <strain evidence="2 3">HHB9708</strain>
    </source>
</reference>
<proteinExistence type="predicted"/>